<dbReference type="Proteomes" id="UP000000547">
    <property type="component" value="Chromosome"/>
</dbReference>
<protein>
    <submittedName>
        <fullName evidence="2">Uncharacterized protein</fullName>
    </submittedName>
</protein>
<evidence type="ECO:0000256" key="1">
    <source>
        <dbReference type="SAM" id="Phobius"/>
    </source>
</evidence>
<dbReference type="KEGG" id="cps:CPS_4958"/>
<keyword evidence="1" id="KW-1133">Transmembrane helix</keyword>
<dbReference type="AlphaFoldDB" id="Q47UC6"/>
<keyword evidence="1" id="KW-0812">Transmembrane</keyword>
<dbReference type="EMBL" id="CP000083">
    <property type="protein sequence ID" value="AAZ25435.1"/>
    <property type="molecule type" value="Genomic_DNA"/>
</dbReference>
<gene>
    <name evidence="2" type="ordered locus">CPS_4958</name>
</gene>
<dbReference type="HOGENOM" id="CLU_3182469_0_0_6"/>
<sequence length="46" mass="5309">MVRSLMITIAICNGCFAFIWSIYSRLDLAHIFYQGIIPNGLIYWLA</sequence>
<proteinExistence type="predicted"/>
<accession>Q47UC6</accession>
<organism evidence="2 3">
    <name type="scientific">Colwellia psychrerythraea (strain 34H / ATCC BAA-681)</name>
    <name type="common">Vibrio psychroerythus</name>
    <dbReference type="NCBI Taxonomy" id="167879"/>
    <lineage>
        <taxon>Bacteria</taxon>
        <taxon>Pseudomonadati</taxon>
        <taxon>Pseudomonadota</taxon>
        <taxon>Gammaproteobacteria</taxon>
        <taxon>Alteromonadales</taxon>
        <taxon>Colwelliaceae</taxon>
        <taxon>Colwellia</taxon>
    </lineage>
</organism>
<name>Q47UC6_COLP3</name>
<feature type="transmembrane region" description="Helical" evidence="1">
    <location>
        <begin position="6"/>
        <end position="23"/>
    </location>
</feature>
<evidence type="ECO:0000313" key="3">
    <source>
        <dbReference type="Proteomes" id="UP000000547"/>
    </source>
</evidence>
<evidence type="ECO:0000313" key="2">
    <source>
        <dbReference type="EMBL" id="AAZ25435.1"/>
    </source>
</evidence>
<keyword evidence="1" id="KW-0472">Membrane</keyword>
<reference evidence="2" key="1">
    <citation type="journal article" date="2005" name="Proc. Natl. Acad. Sci. U.S.A.">
        <title>The psychrophilic lifestyle as revealed by the genome sequence of Colwellia psychrerythraea 34H through genomic and proteomic analyses.</title>
        <authorList>
            <person name="Methe B.A."/>
            <person name="Nelson K.E."/>
            <person name="Deming J.W."/>
            <person name="Momen B."/>
            <person name="Melamud E."/>
            <person name="Zhang X."/>
            <person name="Moult J."/>
            <person name="Madupu R."/>
            <person name="Nelson W.C."/>
            <person name="Dodson R.J."/>
            <person name="Brinkac L.M."/>
            <person name="Daugherty S.C."/>
            <person name="Durkin A.S."/>
            <person name="DeBoy R.T."/>
            <person name="Kolonay J.F."/>
            <person name="Sullivan S.A."/>
            <person name="Zhou L."/>
            <person name="Davidsen T.M."/>
            <person name="Wu M."/>
            <person name="Huston A.L."/>
            <person name="Lewis M."/>
            <person name="Weaver B."/>
            <person name="Weidman J.F."/>
            <person name="Khouri H."/>
            <person name="Utterback T.R."/>
            <person name="Feldblyum T.V."/>
            <person name="Fraser C.M."/>
        </authorList>
    </citation>
    <scope>NUCLEOTIDE SEQUENCE [LARGE SCALE GENOMIC DNA]</scope>
    <source>
        <strain evidence="2">34H</strain>
    </source>
</reference>